<proteinExistence type="predicted"/>
<dbReference type="EMBL" id="CP040442">
    <property type="protein sequence ID" value="QOW09558.1"/>
    <property type="molecule type" value="Genomic_DNA"/>
</dbReference>
<accession>A0A7M2Y5N5</accession>
<keyword evidence="2" id="KW-1185">Reference proteome</keyword>
<evidence type="ECO:0000313" key="2">
    <source>
        <dbReference type="Proteomes" id="UP000594195"/>
    </source>
</evidence>
<evidence type="ECO:0000313" key="1">
    <source>
        <dbReference type="EMBL" id="QOW09558.1"/>
    </source>
</evidence>
<dbReference type="RefSeq" id="WP_193812770.1">
    <property type="nucleotide sequence ID" value="NZ_CP040442.1"/>
</dbReference>
<dbReference type="Proteomes" id="UP000594195">
    <property type="component" value="Chromosome"/>
</dbReference>
<organism evidence="1 2">
    <name type="scientific">Kaistella flava</name>
    <name type="common">ex Peng et al. 2021</name>
    <dbReference type="NCBI Taxonomy" id="2038776"/>
    <lineage>
        <taxon>Bacteria</taxon>
        <taxon>Pseudomonadati</taxon>
        <taxon>Bacteroidota</taxon>
        <taxon>Flavobacteriia</taxon>
        <taxon>Flavobacteriales</taxon>
        <taxon>Weeksellaceae</taxon>
        <taxon>Chryseobacterium group</taxon>
        <taxon>Kaistella</taxon>
    </lineage>
</organism>
<name>A0A7M2Y5N5_9FLAO</name>
<protein>
    <submittedName>
        <fullName evidence="1">Uncharacterized protein</fullName>
    </submittedName>
</protein>
<dbReference type="KEGG" id="kfa:Q73A0000_03855"/>
<gene>
    <name evidence="1" type="ORF">Q73A0000_03855</name>
</gene>
<reference evidence="1 2" key="1">
    <citation type="submission" date="2019-05" db="EMBL/GenBank/DDBJ databases">
        <title>Chryseobacterium sp. isolated from King George Island, maritime Antarctica.</title>
        <authorList>
            <person name="Peng X."/>
        </authorList>
    </citation>
    <scope>NUCLEOTIDE SEQUENCE [LARGE SCALE GENOMIC DNA]</scope>
    <source>
        <strain evidence="1 2">7-3A</strain>
    </source>
</reference>
<sequence length="163" mass="18817">MTATNNIRDIFSILHDGAISSWKGDKSFLTLTVDCQYLAELIDKSFDRFYVELLKVDKLFLETWPNPFDLPVQTLTKLNDIFKAELELLSAEIKDGKVEIACNQHDIDFNYCGGTLTISCETIKIYDQDKNELTVKQINILSNKYWNNASDQLEQDINQRNLK</sequence>
<dbReference type="AlphaFoldDB" id="A0A7M2Y5N5"/>